<evidence type="ECO:0000256" key="1">
    <source>
        <dbReference type="ARBA" id="ARBA00004496"/>
    </source>
</evidence>
<proteinExistence type="predicted"/>
<evidence type="ECO:0000313" key="3">
    <source>
        <dbReference type="EMBL" id="KAG2490945.1"/>
    </source>
</evidence>
<evidence type="ECO:0008006" key="5">
    <source>
        <dbReference type="Google" id="ProtNLM"/>
    </source>
</evidence>
<keyword evidence="4" id="KW-1185">Reference proteome</keyword>
<dbReference type="GO" id="GO:1902073">
    <property type="term" value="P:positive regulation of hypoxia-inducible factor-1alpha signaling pathway"/>
    <property type="evidence" value="ECO:0007669"/>
    <property type="project" value="InterPro"/>
</dbReference>
<evidence type="ECO:0000313" key="4">
    <source>
        <dbReference type="Proteomes" id="UP000612055"/>
    </source>
</evidence>
<dbReference type="PANTHER" id="PTHR15628">
    <property type="entry name" value="RWD DOMAIN-CONTAINING PROTEIN 3"/>
    <property type="match status" value="1"/>
</dbReference>
<dbReference type="GO" id="GO:0005737">
    <property type="term" value="C:cytoplasm"/>
    <property type="evidence" value="ECO:0007669"/>
    <property type="project" value="UniProtKB-SubCell"/>
</dbReference>
<dbReference type="PANTHER" id="PTHR15628:SF1">
    <property type="entry name" value="RWD DOMAIN-CONTAINING PROTEIN 3"/>
    <property type="match status" value="1"/>
</dbReference>
<reference evidence="3" key="1">
    <citation type="journal article" date="2020" name="bioRxiv">
        <title>Comparative genomics of Chlamydomonas.</title>
        <authorList>
            <person name="Craig R.J."/>
            <person name="Hasan A.R."/>
            <person name="Ness R.W."/>
            <person name="Keightley P.D."/>
        </authorList>
    </citation>
    <scope>NUCLEOTIDE SEQUENCE</scope>
    <source>
        <strain evidence="3">CCAP 11/70</strain>
    </source>
</reference>
<dbReference type="GO" id="GO:0033235">
    <property type="term" value="P:positive regulation of protein sumoylation"/>
    <property type="evidence" value="ECO:0007669"/>
    <property type="project" value="InterPro"/>
</dbReference>
<keyword evidence="2" id="KW-0963">Cytoplasm</keyword>
<dbReference type="AlphaFoldDB" id="A0A836BW02"/>
<dbReference type="Proteomes" id="UP000612055">
    <property type="component" value="Unassembled WGS sequence"/>
</dbReference>
<name>A0A836BW02_9CHLO</name>
<dbReference type="EMBL" id="JAEHOE010000057">
    <property type="protein sequence ID" value="KAG2490945.1"/>
    <property type="molecule type" value="Genomic_DNA"/>
</dbReference>
<sequence length="321" mass="32544">MEALLEVAALQAVHGQDAIALADSALQQLEEAAETQLSQHTLDVALRTSSGPVTLDLRVRLPPGYPTPTGDTTAAASATASVGPAPRPACSVCASLGVGSTGGGEGGAGDAAARKALGREWADQLASQLSALAGEALAEGRTCLHELLEALEAAAAGAAERAAAARAEAEAEAGAAGGRGQRAAEADDGALEVLLIRIDHMHNPGMYGRTIAGWAKELGLTGRLIRQGPLILLLLEGPRGALREYVCKERMMDVIGQQAPERGAAGGQGGGQAAERLRAFPDYRRAVTAGEVQADSLEGVGRLLAAAGVGQWLRPAAGLPP</sequence>
<evidence type="ECO:0000256" key="2">
    <source>
        <dbReference type="ARBA" id="ARBA00022490"/>
    </source>
</evidence>
<gene>
    <name evidence="3" type="ORF">HYH03_010622</name>
</gene>
<dbReference type="InterPro" id="IPR038840">
    <property type="entry name" value="RWDD3"/>
</dbReference>
<comment type="caution">
    <text evidence="3">The sequence shown here is derived from an EMBL/GenBank/DDBJ whole genome shotgun (WGS) entry which is preliminary data.</text>
</comment>
<organism evidence="3 4">
    <name type="scientific">Edaphochlamys debaryana</name>
    <dbReference type="NCBI Taxonomy" id="47281"/>
    <lineage>
        <taxon>Eukaryota</taxon>
        <taxon>Viridiplantae</taxon>
        <taxon>Chlorophyta</taxon>
        <taxon>core chlorophytes</taxon>
        <taxon>Chlorophyceae</taxon>
        <taxon>CS clade</taxon>
        <taxon>Chlamydomonadales</taxon>
        <taxon>Chlamydomonadales incertae sedis</taxon>
        <taxon>Edaphochlamys</taxon>
    </lineage>
</organism>
<protein>
    <recommendedName>
        <fullName evidence="5">RWD domain-containing protein 3</fullName>
    </recommendedName>
</protein>
<accession>A0A836BW02</accession>
<dbReference type="OrthoDB" id="167315at2759"/>
<comment type="subcellular location">
    <subcellularLocation>
        <location evidence="1">Cytoplasm</location>
    </subcellularLocation>
</comment>